<evidence type="ECO:0000256" key="9">
    <source>
        <dbReference type="ARBA" id="ARBA00022741"/>
    </source>
</evidence>
<reference evidence="19 20" key="1">
    <citation type="submission" date="2016-02" db="EMBL/GenBank/DDBJ databases">
        <authorList>
            <person name="Wen L."/>
            <person name="He K."/>
            <person name="Yang H."/>
        </authorList>
    </citation>
    <scope>NUCLEOTIDE SEQUENCE [LARGE SCALE GENOMIC DNA]</scope>
    <source>
        <strain evidence="19 20">MJR8628A</strain>
    </source>
</reference>
<dbReference type="InterPro" id="IPR006083">
    <property type="entry name" value="PRK/URK"/>
</dbReference>
<dbReference type="InterPro" id="IPR000764">
    <property type="entry name" value="Uridine_kinase-like"/>
</dbReference>
<evidence type="ECO:0000256" key="11">
    <source>
        <dbReference type="ARBA" id="ARBA00022840"/>
    </source>
</evidence>
<comment type="subcellular location">
    <subcellularLocation>
        <location evidence="1 16 17">Cytoplasm</location>
    </subcellularLocation>
</comment>
<evidence type="ECO:0000256" key="3">
    <source>
        <dbReference type="ARBA" id="ARBA00004784"/>
    </source>
</evidence>
<keyword evidence="7 16" id="KW-0963">Cytoplasm</keyword>
<dbReference type="eggNOG" id="COG0572">
    <property type="taxonomic scope" value="Bacteria"/>
</dbReference>
<dbReference type="CDD" id="cd02023">
    <property type="entry name" value="UMPK"/>
    <property type="match status" value="1"/>
</dbReference>
<evidence type="ECO:0000256" key="7">
    <source>
        <dbReference type="ARBA" id="ARBA00022490"/>
    </source>
</evidence>
<accession>A0A135YU52</accession>
<evidence type="ECO:0000256" key="12">
    <source>
        <dbReference type="ARBA" id="ARBA00030641"/>
    </source>
</evidence>
<dbReference type="SUPFAM" id="SSF52540">
    <property type="entry name" value="P-loop containing nucleoside triphosphate hydrolases"/>
    <property type="match status" value="1"/>
</dbReference>
<dbReference type="EMBL" id="LSQZ01000037">
    <property type="protein sequence ID" value="KXI12890.1"/>
    <property type="molecule type" value="Genomic_DNA"/>
</dbReference>
<dbReference type="HAMAP" id="MF_00551">
    <property type="entry name" value="Uridine_kinase"/>
    <property type="match status" value="1"/>
</dbReference>
<feature type="domain" description="Phosphoribulokinase/uridine kinase" evidence="18">
    <location>
        <begin position="10"/>
        <end position="196"/>
    </location>
</feature>
<name>A0A135YU52_9FIRM</name>
<dbReference type="UniPathway" id="UPA00579">
    <property type="reaction ID" value="UER00640"/>
</dbReference>
<dbReference type="GO" id="GO:0005737">
    <property type="term" value="C:cytoplasm"/>
    <property type="evidence" value="ECO:0007669"/>
    <property type="project" value="UniProtKB-SubCell"/>
</dbReference>
<dbReference type="GO" id="GO:0004849">
    <property type="term" value="F:uridine kinase activity"/>
    <property type="evidence" value="ECO:0007669"/>
    <property type="project" value="UniProtKB-UniRule"/>
</dbReference>
<evidence type="ECO:0000256" key="14">
    <source>
        <dbReference type="ARBA" id="ARBA00047436"/>
    </source>
</evidence>
<evidence type="ECO:0000256" key="10">
    <source>
        <dbReference type="ARBA" id="ARBA00022777"/>
    </source>
</evidence>
<evidence type="ECO:0000259" key="18">
    <source>
        <dbReference type="Pfam" id="PF00485"/>
    </source>
</evidence>
<keyword evidence="10 16" id="KW-0418">Kinase</keyword>
<dbReference type="GO" id="GO:0043771">
    <property type="term" value="F:cytidine kinase activity"/>
    <property type="evidence" value="ECO:0007669"/>
    <property type="project" value="RHEA"/>
</dbReference>
<dbReference type="NCBIfam" id="NF004018">
    <property type="entry name" value="PRK05480.1"/>
    <property type="match status" value="1"/>
</dbReference>
<dbReference type="InterPro" id="IPR026008">
    <property type="entry name" value="Uridine_kinase"/>
</dbReference>
<evidence type="ECO:0000256" key="5">
    <source>
        <dbReference type="ARBA" id="ARBA00012137"/>
    </source>
</evidence>
<feature type="binding site" evidence="16">
    <location>
        <begin position="15"/>
        <end position="22"/>
    </location>
    <ligand>
        <name>ATP</name>
        <dbReference type="ChEBI" id="CHEBI:30616"/>
    </ligand>
</feature>
<dbReference type="UniPathway" id="UPA00574">
    <property type="reaction ID" value="UER00637"/>
</dbReference>
<dbReference type="AlphaFoldDB" id="A0A135YU52"/>
<evidence type="ECO:0000256" key="1">
    <source>
        <dbReference type="ARBA" id="ARBA00004496"/>
    </source>
</evidence>
<sequence>MRGEFMKPVIIGIAGGTGSGKSTIANKLIETFKENEISILRHDNYYRGQAHLPPSERENVNYDHPDAFESDLLCRHLEDLKEGRTIEMPVYDFTTHTRSDQVVEVHPAPVIIIEGILIFSEPDLCDQMDIKVFVDTDADVRILRRMTRDVSERGRSLESVINQYLGTVKPMHEQFVEPSKRKADIIIPEGGENKVALEMLVHKISHELSTNK</sequence>
<comment type="catalytic activity">
    <reaction evidence="15 16 17">
        <text>uridine + ATP = UMP + ADP + H(+)</text>
        <dbReference type="Rhea" id="RHEA:16825"/>
        <dbReference type="ChEBI" id="CHEBI:15378"/>
        <dbReference type="ChEBI" id="CHEBI:16704"/>
        <dbReference type="ChEBI" id="CHEBI:30616"/>
        <dbReference type="ChEBI" id="CHEBI:57865"/>
        <dbReference type="ChEBI" id="CHEBI:456216"/>
        <dbReference type="EC" id="2.7.1.48"/>
    </reaction>
</comment>
<dbReference type="GO" id="GO:0044211">
    <property type="term" value="P:CTP salvage"/>
    <property type="evidence" value="ECO:0007669"/>
    <property type="project" value="UniProtKB-UniRule"/>
</dbReference>
<keyword evidence="8 16" id="KW-0808">Transferase</keyword>
<keyword evidence="11 16" id="KW-0067">ATP-binding</keyword>
<dbReference type="GO" id="GO:0005524">
    <property type="term" value="F:ATP binding"/>
    <property type="evidence" value="ECO:0007669"/>
    <property type="project" value="UniProtKB-UniRule"/>
</dbReference>
<dbReference type="EC" id="2.7.1.48" evidence="5 16"/>
<dbReference type="RefSeq" id="WP_002845468.1">
    <property type="nucleotide sequence ID" value="NZ_JAQMMZ010000011.1"/>
</dbReference>
<gene>
    <name evidence="16" type="primary">udk</name>
    <name evidence="19" type="ORF">HMPREF3195_00976</name>
</gene>
<dbReference type="PATRIC" id="fig|1261.3.peg.256"/>
<evidence type="ECO:0000256" key="16">
    <source>
        <dbReference type="HAMAP-Rule" id="MF_00551"/>
    </source>
</evidence>
<protein>
    <recommendedName>
        <fullName evidence="6 16">Uridine kinase</fullName>
        <ecNumber evidence="5 16">2.7.1.48</ecNumber>
    </recommendedName>
    <alternativeName>
        <fullName evidence="12 16">Cytidine monophosphokinase</fullName>
    </alternativeName>
    <alternativeName>
        <fullName evidence="13 16">Uridine monophosphokinase</fullName>
    </alternativeName>
</protein>
<evidence type="ECO:0000256" key="17">
    <source>
        <dbReference type="RuleBase" id="RU003825"/>
    </source>
</evidence>
<dbReference type="PRINTS" id="PR00988">
    <property type="entry name" value="URIDINKINASE"/>
</dbReference>
<comment type="catalytic activity">
    <reaction evidence="14 17">
        <text>cytidine + ATP = CMP + ADP + H(+)</text>
        <dbReference type="Rhea" id="RHEA:24674"/>
        <dbReference type="ChEBI" id="CHEBI:15378"/>
        <dbReference type="ChEBI" id="CHEBI:17562"/>
        <dbReference type="ChEBI" id="CHEBI:30616"/>
        <dbReference type="ChEBI" id="CHEBI:60377"/>
        <dbReference type="ChEBI" id="CHEBI:456216"/>
        <dbReference type="EC" id="2.7.1.48"/>
    </reaction>
</comment>
<evidence type="ECO:0000256" key="6">
    <source>
        <dbReference type="ARBA" id="ARBA00021478"/>
    </source>
</evidence>
<comment type="pathway">
    <text evidence="3 16 17">Pyrimidine metabolism; CTP biosynthesis via salvage pathway; CTP from cytidine: step 1/3.</text>
</comment>
<proteinExistence type="inferred from homology"/>
<evidence type="ECO:0000256" key="15">
    <source>
        <dbReference type="ARBA" id="ARBA00048909"/>
    </source>
</evidence>
<dbReference type="STRING" id="1261.HMPREF3195_00976"/>
<evidence type="ECO:0000256" key="8">
    <source>
        <dbReference type="ARBA" id="ARBA00022679"/>
    </source>
</evidence>
<dbReference type="Pfam" id="PF00485">
    <property type="entry name" value="PRK"/>
    <property type="match status" value="1"/>
</dbReference>
<evidence type="ECO:0000313" key="19">
    <source>
        <dbReference type="EMBL" id="KXI12890.1"/>
    </source>
</evidence>
<dbReference type="NCBIfam" id="TIGR00235">
    <property type="entry name" value="udk"/>
    <property type="match status" value="1"/>
</dbReference>
<keyword evidence="9 16" id="KW-0547">Nucleotide-binding</keyword>
<dbReference type="Proteomes" id="UP000070326">
    <property type="component" value="Unassembled WGS sequence"/>
</dbReference>
<comment type="similarity">
    <text evidence="4 16 17">Belongs to the uridine kinase family.</text>
</comment>
<evidence type="ECO:0000256" key="4">
    <source>
        <dbReference type="ARBA" id="ARBA00005408"/>
    </source>
</evidence>
<dbReference type="GO" id="GO:0044206">
    <property type="term" value="P:UMP salvage"/>
    <property type="evidence" value="ECO:0007669"/>
    <property type="project" value="UniProtKB-UniRule"/>
</dbReference>
<organism evidence="19 20">
    <name type="scientific">Peptostreptococcus anaerobius</name>
    <dbReference type="NCBI Taxonomy" id="1261"/>
    <lineage>
        <taxon>Bacteria</taxon>
        <taxon>Bacillati</taxon>
        <taxon>Bacillota</taxon>
        <taxon>Clostridia</taxon>
        <taxon>Peptostreptococcales</taxon>
        <taxon>Peptostreptococcaceae</taxon>
        <taxon>Peptostreptococcus</taxon>
    </lineage>
</organism>
<comment type="pathway">
    <text evidence="2 16 17">Pyrimidine metabolism; UMP biosynthesis via salvage pathway; UMP from uridine: step 1/1.</text>
</comment>
<comment type="caution">
    <text evidence="19">The sequence shown here is derived from an EMBL/GenBank/DDBJ whole genome shotgun (WGS) entry which is preliminary data.</text>
</comment>
<dbReference type="PANTHER" id="PTHR10285">
    <property type="entry name" value="URIDINE KINASE"/>
    <property type="match status" value="1"/>
</dbReference>
<evidence type="ECO:0000313" key="20">
    <source>
        <dbReference type="Proteomes" id="UP000070326"/>
    </source>
</evidence>
<dbReference type="Gene3D" id="3.40.50.300">
    <property type="entry name" value="P-loop containing nucleotide triphosphate hydrolases"/>
    <property type="match status" value="1"/>
</dbReference>
<evidence type="ECO:0000256" key="2">
    <source>
        <dbReference type="ARBA" id="ARBA00004690"/>
    </source>
</evidence>
<evidence type="ECO:0000256" key="13">
    <source>
        <dbReference type="ARBA" id="ARBA00031452"/>
    </source>
</evidence>
<dbReference type="InterPro" id="IPR027417">
    <property type="entry name" value="P-loop_NTPase"/>
</dbReference>